<reference evidence="6 7" key="1">
    <citation type="submission" date="2024-04" db="EMBL/GenBank/DDBJ databases">
        <authorList>
            <person name="Waldvogel A.-M."/>
            <person name="Schoenle A."/>
        </authorList>
    </citation>
    <scope>NUCLEOTIDE SEQUENCE [LARGE SCALE GENOMIC DNA]</scope>
</reference>
<dbReference type="PANTHER" id="PTHR11471">
    <property type="entry name" value="TUMOR NECROSIS FACTOR FAMILY MEMBER"/>
    <property type="match status" value="1"/>
</dbReference>
<dbReference type="SMART" id="SM00207">
    <property type="entry name" value="TNF"/>
    <property type="match status" value="1"/>
</dbReference>
<evidence type="ECO:0000313" key="6">
    <source>
        <dbReference type="EMBL" id="CAL1601808.1"/>
    </source>
</evidence>
<dbReference type="SUPFAM" id="SSF49842">
    <property type="entry name" value="TNF-like"/>
    <property type="match status" value="1"/>
</dbReference>
<dbReference type="AlphaFoldDB" id="A0AAV2LKT7"/>
<dbReference type="InterPro" id="IPR008983">
    <property type="entry name" value="Tumour_necrosis_fac-like_dom"/>
</dbReference>
<sequence length="239" mass="27591">MTEEGLEDWVIRSRFLQDIKQRCLTVAWQKAAVPSVVMFGLVLEGIFIYRLHQRTEELFLSQHSLQNQSRPHPSAGIQMQQLESIESNEIPTAVLHSDGDHRPMAHLQGTDGVVQWVRKSESFTSHMGYNSSGLQIQKQGFYYVYSKVHLQETDDCVMVNHRVVRNTTHYGLPIELMRAKSLHCRNERPNQKKWKEDTNLWNSFLAGIFELEIGDHIFVTQDKGLYSGPADNFFGAFRI</sequence>
<evidence type="ECO:0000256" key="1">
    <source>
        <dbReference type="ARBA" id="ARBA00004370"/>
    </source>
</evidence>
<dbReference type="Pfam" id="PF00229">
    <property type="entry name" value="TNF"/>
    <property type="match status" value="1"/>
</dbReference>
<accession>A0AAV2LKT7</accession>
<dbReference type="PROSITE" id="PS50049">
    <property type="entry name" value="THD_2"/>
    <property type="match status" value="1"/>
</dbReference>
<evidence type="ECO:0000256" key="4">
    <source>
        <dbReference type="ARBA" id="ARBA00023136"/>
    </source>
</evidence>
<evidence type="ECO:0000256" key="3">
    <source>
        <dbReference type="ARBA" id="ARBA00022514"/>
    </source>
</evidence>
<dbReference type="Proteomes" id="UP001497482">
    <property type="component" value="Chromosome 3"/>
</dbReference>
<keyword evidence="3" id="KW-0202">Cytokine</keyword>
<keyword evidence="7" id="KW-1185">Reference proteome</keyword>
<dbReference type="PANTHER" id="PTHR11471:SF56">
    <property type="entry name" value="TUMOR NECROSIS FACTOR LIGAND SUPERFAMILY MEMBER 14-LIKE"/>
    <property type="match status" value="1"/>
</dbReference>
<evidence type="ECO:0000256" key="2">
    <source>
        <dbReference type="ARBA" id="ARBA00008670"/>
    </source>
</evidence>
<feature type="domain" description="THD" evidence="5">
    <location>
        <begin position="103"/>
        <end position="239"/>
    </location>
</feature>
<comment type="subcellular location">
    <subcellularLocation>
        <location evidence="1">Membrane</location>
    </subcellularLocation>
</comment>
<keyword evidence="4" id="KW-0472">Membrane</keyword>
<dbReference type="PROSITE" id="PS00251">
    <property type="entry name" value="THD_1"/>
    <property type="match status" value="1"/>
</dbReference>
<dbReference type="GO" id="GO:0005615">
    <property type="term" value="C:extracellular space"/>
    <property type="evidence" value="ECO:0007669"/>
    <property type="project" value="UniProtKB-KW"/>
</dbReference>
<dbReference type="GO" id="GO:0005125">
    <property type="term" value="F:cytokine activity"/>
    <property type="evidence" value="ECO:0007669"/>
    <property type="project" value="UniProtKB-KW"/>
</dbReference>
<protein>
    <recommendedName>
        <fullName evidence="5">THD domain-containing protein</fullName>
    </recommendedName>
</protein>
<evidence type="ECO:0000259" key="5">
    <source>
        <dbReference type="PROSITE" id="PS50049"/>
    </source>
</evidence>
<proteinExistence type="inferred from homology"/>
<dbReference type="GO" id="GO:0016020">
    <property type="term" value="C:membrane"/>
    <property type="evidence" value="ECO:0007669"/>
    <property type="project" value="UniProtKB-SubCell"/>
</dbReference>
<gene>
    <name evidence="6" type="ORF">KC01_LOCUS29692</name>
</gene>
<dbReference type="GO" id="GO:0006955">
    <property type="term" value="P:immune response"/>
    <property type="evidence" value="ECO:0007669"/>
    <property type="project" value="InterPro"/>
</dbReference>
<organism evidence="6 7">
    <name type="scientific">Knipowitschia caucasica</name>
    <name type="common">Caucasian dwarf goby</name>
    <name type="synonym">Pomatoschistus caucasicus</name>
    <dbReference type="NCBI Taxonomy" id="637954"/>
    <lineage>
        <taxon>Eukaryota</taxon>
        <taxon>Metazoa</taxon>
        <taxon>Chordata</taxon>
        <taxon>Craniata</taxon>
        <taxon>Vertebrata</taxon>
        <taxon>Euteleostomi</taxon>
        <taxon>Actinopterygii</taxon>
        <taxon>Neopterygii</taxon>
        <taxon>Teleostei</taxon>
        <taxon>Neoteleostei</taxon>
        <taxon>Acanthomorphata</taxon>
        <taxon>Gobiaria</taxon>
        <taxon>Gobiiformes</taxon>
        <taxon>Gobioidei</taxon>
        <taxon>Gobiidae</taxon>
        <taxon>Gobiinae</taxon>
        <taxon>Knipowitschia</taxon>
    </lineage>
</organism>
<dbReference type="Gene3D" id="2.60.120.40">
    <property type="match status" value="1"/>
</dbReference>
<dbReference type="EMBL" id="OZ035825">
    <property type="protein sequence ID" value="CAL1601808.1"/>
    <property type="molecule type" value="Genomic_DNA"/>
</dbReference>
<dbReference type="InterPro" id="IPR006052">
    <property type="entry name" value="TNF_dom"/>
</dbReference>
<comment type="similarity">
    <text evidence="2">Belongs to the tumor necrosis factor family.</text>
</comment>
<dbReference type="GO" id="GO:0005164">
    <property type="term" value="F:tumor necrosis factor receptor binding"/>
    <property type="evidence" value="ECO:0007669"/>
    <property type="project" value="InterPro"/>
</dbReference>
<name>A0AAV2LKT7_KNICA</name>
<evidence type="ECO:0000313" key="7">
    <source>
        <dbReference type="Proteomes" id="UP001497482"/>
    </source>
</evidence>
<dbReference type="InterPro" id="IPR021184">
    <property type="entry name" value="TNF_CS"/>
</dbReference>